<organism evidence="1 2">
    <name type="scientific">Fimbriiglobus ruber</name>
    <dbReference type="NCBI Taxonomy" id="1908690"/>
    <lineage>
        <taxon>Bacteria</taxon>
        <taxon>Pseudomonadati</taxon>
        <taxon>Planctomycetota</taxon>
        <taxon>Planctomycetia</taxon>
        <taxon>Gemmatales</taxon>
        <taxon>Gemmataceae</taxon>
        <taxon>Fimbriiglobus</taxon>
    </lineage>
</organism>
<dbReference type="InterPro" id="IPR021799">
    <property type="entry name" value="PIN-like_prokaryotic"/>
</dbReference>
<keyword evidence="2" id="KW-1185">Reference proteome</keyword>
<reference evidence="2" key="1">
    <citation type="submission" date="2017-06" db="EMBL/GenBank/DDBJ databases">
        <title>Genome analysis of Fimbriiglobus ruber SP5, the first member of the order Planctomycetales with confirmed chitinolytic capability.</title>
        <authorList>
            <person name="Ravin N.V."/>
            <person name="Rakitin A.L."/>
            <person name="Ivanova A.A."/>
            <person name="Beletsky A.V."/>
            <person name="Kulichevskaya I.S."/>
            <person name="Mardanov A.V."/>
            <person name="Dedysh S.N."/>
        </authorList>
    </citation>
    <scope>NUCLEOTIDE SEQUENCE [LARGE SCALE GENOMIC DNA]</scope>
    <source>
        <strain evidence="2">SP5</strain>
    </source>
</reference>
<name>A0A225E4Q1_9BACT</name>
<dbReference type="OrthoDB" id="486833at2"/>
<comment type="caution">
    <text evidence="1">The sequence shown here is derived from an EMBL/GenBank/DDBJ whole genome shotgun (WGS) entry which is preliminary data.</text>
</comment>
<dbReference type="RefSeq" id="WP_088254233.1">
    <property type="nucleotide sequence ID" value="NZ_NIDE01000004.1"/>
</dbReference>
<dbReference type="Pfam" id="PF11848">
    <property type="entry name" value="DUF3368"/>
    <property type="match status" value="1"/>
</dbReference>
<evidence type="ECO:0008006" key="3">
    <source>
        <dbReference type="Google" id="ProtNLM"/>
    </source>
</evidence>
<proteinExistence type="predicted"/>
<gene>
    <name evidence="1" type="ORF">FRUB_02986</name>
</gene>
<dbReference type="EMBL" id="NIDE01000004">
    <property type="protein sequence ID" value="OWK43387.1"/>
    <property type="molecule type" value="Genomic_DNA"/>
</dbReference>
<sequence>MPAVVLDACGTLTLYASGRFVPILTALQQDWYLPVAVERESQTYRQPDPGDPDKLVSVPIDLSAAFASGVLKRCDCTGDAEAELYVQLTAQIGDDGESMGLAIAKCRGWSVLTDDKKARRIATGLGIPVLGTPEVMKQWALTTGPSVAEVSHILEAIERFANYRPGRNAVKYEWWVRSIRPNEAD</sequence>
<protein>
    <recommendedName>
        <fullName evidence="3">Nucleic acid-binding protein</fullName>
    </recommendedName>
</protein>
<accession>A0A225E4Q1</accession>
<evidence type="ECO:0000313" key="2">
    <source>
        <dbReference type="Proteomes" id="UP000214646"/>
    </source>
</evidence>
<dbReference type="Proteomes" id="UP000214646">
    <property type="component" value="Unassembled WGS sequence"/>
</dbReference>
<evidence type="ECO:0000313" key="1">
    <source>
        <dbReference type="EMBL" id="OWK43387.1"/>
    </source>
</evidence>
<dbReference type="AlphaFoldDB" id="A0A225E4Q1"/>